<keyword evidence="5 7" id="KW-1133">Transmembrane helix</keyword>
<keyword evidence="6 7" id="KW-0472">Membrane</keyword>
<feature type="transmembrane region" description="Helical" evidence="7">
    <location>
        <begin position="221"/>
        <end position="239"/>
    </location>
</feature>
<keyword evidence="3" id="KW-1003">Cell membrane</keyword>
<keyword evidence="4 7" id="KW-0812">Transmembrane</keyword>
<accession>A0ABQ5N895</accession>
<comment type="caution">
    <text evidence="9">The sequence shown here is derived from an EMBL/GenBank/DDBJ whole genome shotgun (WGS) entry which is preliminary data.</text>
</comment>
<feature type="domain" description="Type II secretion system protein GspF" evidence="8">
    <location>
        <begin position="270"/>
        <end position="391"/>
    </location>
</feature>
<evidence type="ECO:0000256" key="6">
    <source>
        <dbReference type="ARBA" id="ARBA00023136"/>
    </source>
</evidence>
<dbReference type="Proteomes" id="UP001208567">
    <property type="component" value="Unassembled WGS sequence"/>
</dbReference>
<comment type="subcellular location">
    <subcellularLocation>
        <location evidence="1">Cell membrane</location>
        <topology evidence="1">Multi-pass membrane protein</topology>
    </subcellularLocation>
</comment>
<dbReference type="EMBL" id="BRXR01000001">
    <property type="protein sequence ID" value="GLC31400.1"/>
    <property type="molecule type" value="Genomic_DNA"/>
</dbReference>
<evidence type="ECO:0000256" key="7">
    <source>
        <dbReference type="SAM" id="Phobius"/>
    </source>
</evidence>
<feature type="transmembrane region" description="Helical" evidence="7">
    <location>
        <begin position="373"/>
        <end position="394"/>
    </location>
</feature>
<organism evidence="9 10">
    <name type="scientific">Clostridium omnivorum</name>
    <dbReference type="NCBI Taxonomy" id="1604902"/>
    <lineage>
        <taxon>Bacteria</taxon>
        <taxon>Bacillati</taxon>
        <taxon>Bacillota</taxon>
        <taxon>Clostridia</taxon>
        <taxon>Eubacteriales</taxon>
        <taxon>Clostridiaceae</taxon>
        <taxon>Clostridium</taxon>
    </lineage>
</organism>
<feature type="transmembrane region" description="Helical" evidence="7">
    <location>
        <begin position="168"/>
        <end position="193"/>
    </location>
</feature>
<evidence type="ECO:0000313" key="9">
    <source>
        <dbReference type="EMBL" id="GLC31400.1"/>
    </source>
</evidence>
<evidence type="ECO:0000259" key="8">
    <source>
        <dbReference type="Pfam" id="PF00482"/>
    </source>
</evidence>
<evidence type="ECO:0000256" key="3">
    <source>
        <dbReference type="ARBA" id="ARBA00022475"/>
    </source>
</evidence>
<evidence type="ECO:0000256" key="5">
    <source>
        <dbReference type="ARBA" id="ARBA00022989"/>
    </source>
</evidence>
<comment type="similarity">
    <text evidence="2">Belongs to the GSP F family.</text>
</comment>
<keyword evidence="10" id="KW-1185">Reference proteome</keyword>
<dbReference type="RefSeq" id="WP_264850686.1">
    <property type="nucleotide sequence ID" value="NZ_BRXR01000001.1"/>
</dbReference>
<evidence type="ECO:0000313" key="10">
    <source>
        <dbReference type="Proteomes" id="UP001208567"/>
    </source>
</evidence>
<sequence length="401" mass="44769">MPKFKYRAMNEAGERIEGTYEAASKDLVMDMISTNNYYPLKIEELNEGTKIDFSSMVRVKTKDIAIFCRQFYTMLDAGLSINSALHILAEQITNKKLRSALVKVEEEVRKGATLSEAMKEQKQIFPELLVNMVETGEVSGNLDSIMLRMSNHYEKENKINNKIKNAMIYPIVLAIVAIAVITIILVFVMPIFVEMFTSSGVQLPTSTKILLGLSSGLRNNYILVLLSLTAIIFLIRYYLKTDNGELFINKVKLSFPIIKGLNEKIVVSRFTRTLATMLASGIPLVQGLQVVSSVVGNKIVQEALEKAREKVMMGEGLADPIKETRLFPPMLSSMIKIGEESGALDDILNKTADFYDEELDAAITAFTAILEPIMIVIMATIVGFLMISILQPMFGMYNTVQ</sequence>
<name>A0ABQ5N895_9CLOT</name>
<dbReference type="InterPro" id="IPR018076">
    <property type="entry name" value="T2SS_GspF_dom"/>
</dbReference>
<dbReference type="PANTHER" id="PTHR30012:SF0">
    <property type="entry name" value="TYPE II SECRETION SYSTEM PROTEIN F-RELATED"/>
    <property type="match status" value="1"/>
</dbReference>
<dbReference type="InterPro" id="IPR003004">
    <property type="entry name" value="GspF/PilC"/>
</dbReference>
<dbReference type="InterPro" id="IPR042094">
    <property type="entry name" value="T2SS_GspF_sf"/>
</dbReference>
<proteinExistence type="inferred from homology"/>
<gene>
    <name evidence="9" type="primary">pilC</name>
    <name evidence="9" type="ORF">bsdE14_28100</name>
</gene>
<evidence type="ECO:0000256" key="4">
    <source>
        <dbReference type="ARBA" id="ARBA00022692"/>
    </source>
</evidence>
<dbReference type="PANTHER" id="PTHR30012">
    <property type="entry name" value="GENERAL SECRETION PATHWAY PROTEIN"/>
    <property type="match status" value="1"/>
</dbReference>
<reference evidence="9 10" key="1">
    <citation type="journal article" date="2024" name="Int. J. Syst. Evol. Microbiol.">
        <title>Clostridium omnivorum sp. nov., isolated from anoxic soil under the treatment of reductive soil disinfestation.</title>
        <authorList>
            <person name="Ueki A."/>
            <person name="Tonouchi A."/>
            <person name="Kaku N."/>
            <person name="Honma S."/>
            <person name="Ueki K."/>
        </authorList>
    </citation>
    <scope>NUCLEOTIDE SEQUENCE [LARGE SCALE GENOMIC DNA]</scope>
    <source>
        <strain evidence="9 10">E14</strain>
    </source>
</reference>
<dbReference type="PRINTS" id="PR00812">
    <property type="entry name" value="BCTERIALGSPF"/>
</dbReference>
<evidence type="ECO:0000256" key="2">
    <source>
        <dbReference type="ARBA" id="ARBA00005745"/>
    </source>
</evidence>
<evidence type="ECO:0000256" key="1">
    <source>
        <dbReference type="ARBA" id="ARBA00004651"/>
    </source>
</evidence>
<dbReference type="Gene3D" id="1.20.81.30">
    <property type="entry name" value="Type II secretion system (T2SS), domain F"/>
    <property type="match status" value="2"/>
</dbReference>
<protein>
    <submittedName>
        <fullName evidence="9">Type II secretion system protein F</fullName>
    </submittedName>
</protein>
<feature type="domain" description="Type II secretion system protein GspF" evidence="8">
    <location>
        <begin position="67"/>
        <end position="190"/>
    </location>
</feature>
<dbReference type="Pfam" id="PF00482">
    <property type="entry name" value="T2SSF"/>
    <property type="match status" value="2"/>
</dbReference>